<dbReference type="EMBL" id="JAZGQO010000018">
    <property type="protein sequence ID" value="KAK6167594.1"/>
    <property type="molecule type" value="Genomic_DNA"/>
</dbReference>
<proteinExistence type="predicted"/>
<organism evidence="1 2">
    <name type="scientific">Patella caerulea</name>
    <name type="common">Rayed Mediterranean limpet</name>
    <dbReference type="NCBI Taxonomy" id="87958"/>
    <lineage>
        <taxon>Eukaryota</taxon>
        <taxon>Metazoa</taxon>
        <taxon>Spiralia</taxon>
        <taxon>Lophotrochozoa</taxon>
        <taxon>Mollusca</taxon>
        <taxon>Gastropoda</taxon>
        <taxon>Patellogastropoda</taxon>
        <taxon>Patelloidea</taxon>
        <taxon>Patellidae</taxon>
        <taxon>Patella</taxon>
    </lineage>
</organism>
<name>A0AAN8GJ01_PATCE</name>
<gene>
    <name evidence="1" type="ORF">SNE40_021583</name>
</gene>
<comment type="caution">
    <text evidence="1">The sequence shown here is derived from an EMBL/GenBank/DDBJ whole genome shotgun (WGS) entry which is preliminary data.</text>
</comment>
<sequence length="191" mass="21541">MKNTVKEIPRSVNSNETKADLIRNRNLNNIQPLPPIRTVNFLKTKDEESQGVDVRKPKCLRHKRKRCRSNIVNQLKSKPTALITNSQDNLTDGVPIHSPPLDPAVKIMAVLPPISKDLLEEKYNSGCEIVVRSELLDGFMKSSSSSRRNGICLVLDMSCPLGLVEFHRRVTIMSILSVFPDSEHFTDSFYA</sequence>
<keyword evidence="2" id="KW-1185">Reference proteome</keyword>
<dbReference type="Proteomes" id="UP001347796">
    <property type="component" value="Unassembled WGS sequence"/>
</dbReference>
<evidence type="ECO:0000313" key="2">
    <source>
        <dbReference type="Proteomes" id="UP001347796"/>
    </source>
</evidence>
<dbReference type="AlphaFoldDB" id="A0AAN8GJ01"/>
<reference evidence="1 2" key="1">
    <citation type="submission" date="2024-01" db="EMBL/GenBank/DDBJ databases">
        <title>The genome of the rayed Mediterranean limpet Patella caerulea (Linnaeus, 1758).</title>
        <authorList>
            <person name="Anh-Thu Weber A."/>
            <person name="Halstead-Nussloch G."/>
        </authorList>
    </citation>
    <scope>NUCLEOTIDE SEQUENCE [LARGE SCALE GENOMIC DNA]</scope>
    <source>
        <strain evidence="1">AATW-2023a</strain>
        <tissue evidence="1">Whole specimen</tissue>
    </source>
</reference>
<protein>
    <submittedName>
        <fullName evidence="1">Uncharacterized protein</fullName>
    </submittedName>
</protein>
<evidence type="ECO:0000313" key="1">
    <source>
        <dbReference type="EMBL" id="KAK6167594.1"/>
    </source>
</evidence>
<accession>A0AAN8GJ01</accession>